<dbReference type="GO" id="GO:0010073">
    <property type="term" value="P:meristem maintenance"/>
    <property type="evidence" value="ECO:0007669"/>
    <property type="project" value="InterPro"/>
</dbReference>
<proteinExistence type="predicted"/>
<comment type="caution">
    <text evidence="2">The sequence shown here is derived from an EMBL/GenBank/DDBJ whole genome shotgun (WGS) entry which is preliminary data.</text>
</comment>
<dbReference type="Proteomes" id="UP000289738">
    <property type="component" value="Chromosome B07"/>
</dbReference>
<dbReference type="PANTHER" id="PTHR46033:SF8">
    <property type="entry name" value="PROTEIN MAINTENANCE OF MERISTEMS-LIKE"/>
    <property type="match status" value="1"/>
</dbReference>
<protein>
    <recommendedName>
        <fullName evidence="1">Aminotransferase-like plant mobile domain-containing protein</fullName>
    </recommendedName>
</protein>
<dbReference type="Pfam" id="PF10536">
    <property type="entry name" value="PMD"/>
    <property type="match status" value="1"/>
</dbReference>
<feature type="domain" description="Aminotransferase-like plant mobile" evidence="1">
    <location>
        <begin position="31"/>
        <end position="144"/>
    </location>
</feature>
<name>A0A444YCX8_ARAHY</name>
<organism evidence="2 3">
    <name type="scientific">Arachis hypogaea</name>
    <name type="common">Peanut</name>
    <dbReference type="NCBI Taxonomy" id="3818"/>
    <lineage>
        <taxon>Eukaryota</taxon>
        <taxon>Viridiplantae</taxon>
        <taxon>Streptophyta</taxon>
        <taxon>Embryophyta</taxon>
        <taxon>Tracheophyta</taxon>
        <taxon>Spermatophyta</taxon>
        <taxon>Magnoliopsida</taxon>
        <taxon>eudicotyledons</taxon>
        <taxon>Gunneridae</taxon>
        <taxon>Pentapetalae</taxon>
        <taxon>rosids</taxon>
        <taxon>fabids</taxon>
        <taxon>Fabales</taxon>
        <taxon>Fabaceae</taxon>
        <taxon>Papilionoideae</taxon>
        <taxon>50 kb inversion clade</taxon>
        <taxon>dalbergioids sensu lato</taxon>
        <taxon>Dalbergieae</taxon>
        <taxon>Pterocarpus clade</taxon>
        <taxon>Arachis</taxon>
    </lineage>
</organism>
<reference evidence="2 3" key="1">
    <citation type="submission" date="2019-01" db="EMBL/GenBank/DDBJ databases">
        <title>Sequencing of cultivated peanut Arachis hypogaea provides insights into genome evolution and oil improvement.</title>
        <authorList>
            <person name="Chen X."/>
        </authorList>
    </citation>
    <scope>NUCLEOTIDE SEQUENCE [LARGE SCALE GENOMIC DNA]</scope>
    <source>
        <strain evidence="3">cv. Fuhuasheng</strain>
        <tissue evidence="2">Leaves</tissue>
    </source>
</reference>
<dbReference type="InterPro" id="IPR019557">
    <property type="entry name" value="AminoTfrase-like_pln_mobile"/>
</dbReference>
<evidence type="ECO:0000313" key="2">
    <source>
        <dbReference type="EMBL" id="RYQ99766.1"/>
    </source>
</evidence>
<evidence type="ECO:0000313" key="3">
    <source>
        <dbReference type="Proteomes" id="UP000289738"/>
    </source>
</evidence>
<evidence type="ECO:0000259" key="1">
    <source>
        <dbReference type="Pfam" id="PF10536"/>
    </source>
</evidence>
<sequence length="175" mass="20075">MTGWTNSTHDFLVTQSLAIFGSEPQVNSSSKGYINLSWESVIHYVRCHIFCLLGTTLFTDKLTAYAHAKYLPLLQNFDQIGNYSWGSACLTHLYRSLCRVSRYDRKEMDEPLDLLFAWAWERMPWLAPILQHQLAPAKIPMACRCNSNYVNNVLCCILESSSTDPKMDVYNSSVY</sequence>
<dbReference type="InterPro" id="IPR044824">
    <property type="entry name" value="MAIN-like"/>
</dbReference>
<dbReference type="AlphaFoldDB" id="A0A444YCX8"/>
<keyword evidence="3" id="KW-1185">Reference proteome</keyword>
<dbReference type="PANTHER" id="PTHR46033">
    <property type="entry name" value="PROTEIN MAIN-LIKE 2"/>
    <property type="match status" value="1"/>
</dbReference>
<dbReference type="EMBL" id="SDMP01000017">
    <property type="protein sequence ID" value="RYQ99766.1"/>
    <property type="molecule type" value="Genomic_DNA"/>
</dbReference>
<accession>A0A444YCX8</accession>
<gene>
    <name evidence="2" type="ORF">Ahy_B07g087768</name>
</gene>